<dbReference type="EMBL" id="CP051180">
    <property type="protein sequence ID" value="QIZ78945.1"/>
    <property type="molecule type" value="Genomic_DNA"/>
</dbReference>
<protein>
    <submittedName>
        <fullName evidence="1">Class I SAM-dependent methyltransferase</fullName>
    </submittedName>
</protein>
<dbReference type="Gene3D" id="3.40.50.150">
    <property type="entry name" value="Vaccinia Virus protein VP39"/>
    <property type="match status" value="1"/>
</dbReference>
<proteinExistence type="predicted"/>
<dbReference type="Proteomes" id="UP000501602">
    <property type="component" value="Chromosome"/>
</dbReference>
<evidence type="ECO:0000313" key="2">
    <source>
        <dbReference type="Proteomes" id="UP000501602"/>
    </source>
</evidence>
<dbReference type="AlphaFoldDB" id="A0A6H1UIK7"/>
<gene>
    <name evidence="1" type="ORF">HER31_16080</name>
</gene>
<dbReference type="KEGG" id="fes:HER31_16080"/>
<keyword evidence="2" id="KW-1185">Reference proteome</keyword>
<evidence type="ECO:0000313" key="1">
    <source>
        <dbReference type="EMBL" id="QIZ78945.1"/>
    </source>
</evidence>
<keyword evidence="1" id="KW-0808">Transferase</keyword>
<name>A0A6H1UIK7_9GAMM</name>
<keyword evidence="1" id="KW-0489">Methyltransferase</keyword>
<organism evidence="1 2">
    <name type="scientific">Ferrimonas lipolytica</name>
    <dbReference type="NCBI Taxonomy" id="2724191"/>
    <lineage>
        <taxon>Bacteria</taxon>
        <taxon>Pseudomonadati</taxon>
        <taxon>Pseudomonadota</taxon>
        <taxon>Gammaproteobacteria</taxon>
        <taxon>Alteromonadales</taxon>
        <taxon>Ferrimonadaceae</taxon>
        <taxon>Ferrimonas</taxon>
    </lineage>
</organism>
<dbReference type="SUPFAM" id="SSF53335">
    <property type="entry name" value="S-adenosyl-L-methionine-dependent methyltransferases"/>
    <property type="match status" value="1"/>
</dbReference>
<dbReference type="InterPro" id="IPR029063">
    <property type="entry name" value="SAM-dependent_MTases_sf"/>
</dbReference>
<dbReference type="GO" id="GO:0032259">
    <property type="term" value="P:methylation"/>
    <property type="evidence" value="ECO:0007669"/>
    <property type="project" value="UniProtKB-KW"/>
</dbReference>
<sequence>MSMLCPLCQHIDPQHYHQDKRRHYFQCPQCKLVFADPAALLPASAEKQIYDQHQNNPDDLGYRKFLNRLAAPLLLRLPLQQQGLDFGCGPGPTLSLMLADAGHEMALYDPYFVPDRSPLKQQYDFVTCTEAIEHFYQPRREWHLLLNLIRPGGYLGIMTKLVRNKDAFAQWHYKNDPTHVSFFSEATFRYLAKQHNLRLEILGNDIILLQKSA</sequence>
<dbReference type="GO" id="GO:0008168">
    <property type="term" value="F:methyltransferase activity"/>
    <property type="evidence" value="ECO:0007669"/>
    <property type="project" value="UniProtKB-KW"/>
</dbReference>
<accession>A0A6H1UIK7</accession>
<dbReference type="Pfam" id="PF13489">
    <property type="entry name" value="Methyltransf_23"/>
    <property type="match status" value="1"/>
</dbReference>
<reference evidence="1 2" key="1">
    <citation type="submission" date="2020-04" db="EMBL/GenBank/DDBJ databases">
        <title>Ferrimonas sp. S7 isolated from sea water.</title>
        <authorList>
            <person name="Bae S.S."/>
            <person name="Baek K."/>
        </authorList>
    </citation>
    <scope>NUCLEOTIDE SEQUENCE [LARGE SCALE GENOMIC DNA]</scope>
    <source>
        <strain evidence="1 2">S7</strain>
    </source>
</reference>